<evidence type="ECO:0008006" key="5">
    <source>
        <dbReference type="Google" id="ProtNLM"/>
    </source>
</evidence>
<dbReference type="STRING" id="310781.SAMN05216259_102213"/>
<dbReference type="AlphaFoldDB" id="A0A1G9XPV0"/>
<evidence type="ECO:0000313" key="4">
    <source>
        <dbReference type="Proteomes" id="UP000199341"/>
    </source>
</evidence>
<proteinExistence type="predicted"/>
<feature type="transmembrane region" description="Helical" evidence="2">
    <location>
        <begin position="119"/>
        <end position="145"/>
    </location>
</feature>
<dbReference type="RefSeq" id="WP_093782925.1">
    <property type="nucleotide sequence ID" value="NZ_FNIE01000002.1"/>
</dbReference>
<accession>A0A1G9XPV0</accession>
<keyword evidence="4" id="KW-1185">Reference proteome</keyword>
<protein>
    <recommendedName>
        <fullName evidence="5">Transmembrane protein</fullName>
    </recommendedName>
</protein>
<keyword evidence="2" id="KW-1133">Transmembrane helix</keyword>
<gene>
    <name evidence="3" type="ORF">SAMN05216259_102213</name>
</gene>
<feature type="region of interest" description="Disordered" evidence="1">
    <location>
        <begin position="233"/>
        <end position="287"/>
    </location>
</feature>
<dbReference type="EMBL" id="FNIE01000002">
    <property type="protein sequence ID" value="SDM98225.1"/>
    <property type="molecule type" value="Genomic_DNA"/>
</dbReference>
<evidence type="ECO:0000256" key="2">
    <source>
        <dbReference type="SAM" id="Phobius"/>
    </source>
</evidence>
<evidence type="ECO:0000256" key="1">
    <source>
        <dbReference type="SAM" id="MobiDB-lite"/>
    </source>
</evidence>
<keyword evidence="2" id="KW-0812">Transmembrane</keyword>
<sequence length="287" mass="30268">MHMTSVPHLLTEDRPDFEHVLDEALRIVLDGPDGDGRGPGGSTAGLGPGDGTPLNAEQLRTLALAAAESISARVAEEYDAYREIRAETREAAREDARERESRAFGYAAMGVADRSGRGAGIFATLAVLTPMLAGAAAVIFLLIGYALRAVSPEPGIASPLRTAGWFFAAVAAAAILLGAVGLLLTALRDGATAIHDAPESLPPEVARARAAWQRALLDRAMVPFLEDTLAHAQAVPPAPSPRVTRMPHLGYTRPDFSSPQDPQATAPRYTSPDFTGPDFGGPEHRPQ</sequence>
<keyword evidence="2" id="KW-0472">Membrane</keyword>
<feature type="compositionally biased region" description="Gly residues" evidence="1">
    <location>
        <begin position="37"/>
        <end position="50"/>
    </location>
</feature>
<feature type="transmembrane region" description="Helical" evidence="2">
    <location>
        <begin position="165"/>
        <end position="187"/>
    </location>
</feature>
<feature type="region of interest" description="Disordered" evidence="1">
    <location>
        <begin position="29"/>
        <end position="52"/>
    </location>
</feature>
<reference evidence="3 4" key="1">
    <citation type="submission" date="2016-10" db="EMBL/GenBank/DDBJ databases">
        <authorList>
            <person name="de Groot N.N."/>
        </authorList>
    </citation>
    <scope>NUCLEOTIDE SEQUENCE [LARGE SCALE GENOMIC DNA]</scope>
    <source>
        <strain evidence="3 4">CGMCC 4.2022</strain>
    </source>
</reference>
<dbReference type="OrthoDB" id="3868051at2"/>
<organism evidence="3 4">
    <name type="scientific">Actinacidiphila guanduensis</name>
    <dbReference type="NCBI Taxonomy" id="310781"/>
    <lineage>
        <taxon>Bacteria</taxon>
        <taxon>Bacillati</taxon>
        <taxon>Actinomycetota</taxon>
        <taxon>Actinomycetes</taxon>
        <taxon>Kitasatosporales</taxon>
        <taxon>Streptomycetaceae</taxon>
        <taxon>Actinacidiphila</taxon>
    </lineage>
</organism>
<evidence type="ECO:0000313" key="3">
    <source>
        <dbReference type="EMBL" id="SDM98225.1"/>
    </source>
</evidence>
<dbReference type="Proteomes" id="UP000199341">
    <property type="component" value="Unassembled WGS sequence"/>
</dbReference>
<name>A0A1G9XPV0_9ACTN</name>